<evidence type="ECO:0000256" key="9">
    <source>
        <dbReference type="ARBA" id="ARBA00048048"/>
    </source>
</evidence>
<dbReference type="PANTHER" id="PTHR22883:SF43">
    <property type="entry name" value="PALMITOYLTRANSFERASE APP"/>
    <property type="match status" value="1"/>
</dbReference>
<evidence type="ECO:0000256" key="8">
    <source>
        <dbReference type="ARBA" id="ARBA00023315"/>
    </source>
</evidence>
<evidence type="ECO:0000256" key="2">
    <source>
        <dbReference type="ARBA" id="ARBA00022679"/>
    </source>
</evidence>
<keyword evidence="14" id="KW-1185">Reference proteome</keyword>
<evidence type="ECO:0000256" key="5">
    <source>
        <dbReference type="ARBA" id="ARBA00023136"/>
    </source>
</evidence>
<dbReference type="GO" id="GO:0005794">
    <property type="term" value="C:Golgi apparatus"/>
    <property type="evidence" value="ECO:0007669"/>
    <property type="project" value="TreeGrafter"/>
</dbReference>
<dbReference type="Pfam" id="PF01529">
    <property type="entry name" value="DHHC"/>
    <property type="match status" value="1"/>
</dbReference>
<keyword evidence="4 10" id="KW-1133">Transmembrane helix</keyword>
<accession>A0AAV8UJP3</accession>
<dbReference type="GO" id="GO:0005783">
    <property type="term" value="C:endoplasmic reticulum"/>
    <property type="evidence" value="ECO:0007669"/>
    <property type="project" value="TreeGrafter"/>
</dbReference>
<feature type="transmembrane region" description="Helical" evidence="10">
    <location>
        <begin position="77"/>
        <end position="98"/>
    </location>
</feature>
<dbReference type="InterPro" id="IPR001594">
    <property type="entry name" value="Palmitoyltrfase_DHHC"/>
</dbReference>
<organism evidence="13 14">
    <name type="scientific">Rhodosorus marinus</name>
    <dbReference type="NCBI Taxonomy" id="101924"/>
    <lineage>
        <taxon>Eukaryota</taxon>
        <taxon>Rhodophyta</taxon>
        <taxon>Stylonematophyceae</taxon>
        <taxon>Stylonematales</taxon>
        <taxon>Stylonemataceae</taxon>
        <taxon>Rhodosorus</taxon>
    </lineage>
</organism>
<keyword evidence="3 10" id="KW-0812">Transmembrane</keyword>
<keyword evidence="7" id="KW-0449">Lipoprotein</keyword>
<feature type="compositionally biased region" description="Basic and acidic residues" evidence="11">
    <location>
        <begin position="301"/>
        <end position="310"/>
    </location>
</feature>
<comment type="catalytic activity">
    <reaction evidence="9 10">
        <text>L-cysteinyl-[protein] + hexadecanoyl-CoA = S-hexadecanoyl-L-cysteinyl-[protein] + CoA</text>
        <dbReference type="Rhea" id="RHEA:36683"/>
        <dbReference type="Rhea" id="RHEA-COMP:10131"/>
        <dbReference type="Rhea" id="RHEA-COMP:11032"/>
        <dbReference type="ChEBI" id="CHEBI:29950"/>
        <dbReference type="ChEBI" id="CHEBI:57287"/>
        <dbReference type="ChEBI" id="CHEBI:57379"/>
        <dbReference type="ChEBI" id="CHEBI:74151"/>
        <dbReference type="EC" id="2.3.1.225"/>
    </reaction>
</comment>
<feature type="region of interest" description="Disordered" evidence="11">
    <location>
        <begin position="301"/>
        <end position="322"/>
    </location>
</feature>
<keyword evidence="6" id="KW-0564">Palmitate</keyword>
<reference evidence="13 14" key="1">
    <citation type="journal article" date="2023" name="Nat. Commun.">
        <title>Origin of minicircular mitochondrial genomes in red algae.</title>
        <authorList>
            <person name="Lee Y."/>
            <person name="Cho C.H."/>
            <person name="Lee Y.M."/>
            <person name="Park S.I."/>
            <person name="Yang J.H."/>
            <person name="West J.A."/>
            <person name="Bhattacharya D."/>
            <person name="Yoon H.S."/>
        </authorList>
    </citation>
    <scope>NUCLEOTIDE SEQUENCE [LARGE SCALE GENOMIC DNA]</scope>
    <source>
        <strain evidence="13 14">CCMP1338</strain>
        <tissue evidence="13">Whole cell</tissue>
    </source>
</reference>
<evidence type="ECO:0000256" key="1">
    <source>
        <dbReference type="ARBA" id="ARBA00004127"/>
    </source>
</evidence>
<evidence type="ECO:0000313" key="14">
    <source>
        <dbReference type="Proteomes" id="UP001157974"/>
    </source>
</evidence>
<comment type="similarity">
    <text evidence="10">Belongs to the DHHC palmitoyltransferase family.</text>
</comment>
<evidence type="ECO:0000256" key="6">
    <source>
        <dbReference type="ARBA" id="ARBA00023139"/>
    </source>
</evidence>
<dbReference type="GO" id="GO:0019706">
    <property type="term" value="F:protein-cysteine S-palmitoyltransferase activity"/>
    <property type="evidence" value="ECO:0007669"/>
    <property type="project" value="UniProtKB-EC"/>
</dbReference>
<keyword evidence="8 10" id="KW-0012">Acyltransferase</keyword>
<feature type="transmembrane region" description="Helical" evidence="10">
    <location>
        <begin position="181"/>
        <end position="205"/>
    </location>
</feature>
<feature type="domain" description="Palmitoyltransferase DHHC" evidence="12">
    <location>
        <begin position="135"/>
        <end position="268"/>
    </location>
</feature>
<comment type="subcellular location">
    <subcellularLocation>
        <location evidence="1">Endomembrane system</location>
        <topology evidence="1">Multi-pass membrane protein</topology>
    </subcellularLocation>
</comment>
<evidence type="ECO:0000256" key="7">
    <source>
        <dbReference type="ARBA" id="ARBA00023288"/>
    </source>
</evidence>
<dbReference type="InterPro" id="IPR039859">
    <property type="entry name" value="PFA4/ZDH16/20/ERF2-like"/>
</dbReference>
<feature type="transmembrane region" description="Helical" evidence="10">
    <location>
        <begin position="225"/>
        <end position="253"/>
    </location>
</feature>
<evidence type="ECO:0000313" key="13">
    <source>
        <dbReference type="EMBL" id="KAJ8901482.1"/>
    </source>
</evidence>
<sequence length="341" mass="38933">MGRVLAFVTPFLTKRPAYDVDKVHGNNKFFMRKKALLGPGYLWSLVPAAMILIPSLLFVLGPVLWMTRSDEYHTGGLVIIILPKFLILVVLASMWRAMSQDPGIVPRREMVKSEEREDNHYCPKIMHINEQPVEVKFCETCKVWKSPRVEHCRICDNCVEGYSHHSILLGTCVGKRTYGNFICFVVFTFLVSWMRFAMAVVYLHLYTTSEMESQGISRDEAFDWILSNSAAALAFPIMILCMAGGLYSGYLLLKHGYLMWTNQTAHELNRRTWKIAGHNPFSERGFKSIRSTLFVSKPPSKLHEGYCEDPEKGEDEEPVQKPMLVSKPVEGESTHGYIELL</sequence>
<proteinExistence type="inferred from homology"/>
<evidence type="ECO:0000259" key="12">
    <source>
        <dbReference type="Pfam" id="PF01529"/>
    </source>
</evidence>
<protein>
    <recommendedName>
        <fullName evidence="10">Palmitoyltransferase</fullName>
        <ecNumber evidence="10">2.3.1.225</ecNumber>
    </recommendedName>
</protein>
<dbReference type="GO" id="GO:0006612">
    <property type="term" value="P:protein targeting to membrane"/>
    <property type="evidence" value="ECO:0007669"/>
    <property type="project" value="TreeGrafter"/>
</dbReference>
<evidence type="ECO:0000256" key="3">
    <source>
        <dbReference type="ARBA" id="ARBA00022692"/>
    </source>
</evidence>
<dbReference type="PANTHER" id="PTHR22883">
    <property type="entry name" value="ZINC FINGER DHHC DOMAIN CONTAINING PROTEIN"/>
    <property type="match status" value="1"/>
</dbReference>
<evidence type="ECO:0000256" key="4">
    <source>
        <dbReference type="ARBA" id="ARBA00022989"/>
    </source>
</evidence>
<dbReference type="EMBL" id="JAMWBK010000011">
    <property type="protein sequence ID" value="KAJ8901482.1"/>
    <property type="molecule type" value="Genomic_DNA"/>
</dbReference>
<name>A0AAV8UJP3_9RHOD</name>
<dbReference type="PROSITE" id="PS50216">
    <property type="entry name" value="DHHC"/>
    <property type="match status" value="1"/>
</dbReference>
<gene>
    <name evidence="13" type="ORF">NDN08_007328</name>
</gene>
<evidence type="ECO:0000256" key="10">
    <source>
        <dbReference type="RuleBase" id="RU079119"/>
    </source>
</evidence>
<evidence type="ECO:0000256" key="11">
    <source>
        <dbReference type="SAM" id="MobiDB-lite"/>
    </source>
</evidence>
<comment type="domain">
    <text evidence="10">The DHHC domain is required for palmitoyltransferase activity.</text>
</comment>
<feature type="transmembrane region" description="Helical" evidence="10">
    <location>
        <begin position="41"/>
        <end position="65"/>
    </location>
</feature>
<dbReference type="AlphaFoldDB" id="A0AAV8UJP3"/>
<dbReference type="EC" id="2.3.1.225" evidence="10"/>
<keyword evidence="2 10" id="KW-0808">Transferase</keyword>
<comment type="caution">
    <text evidence="13">The sequence shown here is derived from an EMBL/GenBank/DDBJ whole genome shotgun (WGS) entry which is preliminary data.</text>
</comment>
<dbReference type="Proteomes" id="UP001157974">
    <property type="component" value="Unassembled WGS sequence"/>
</dbReference>
<keyword evidence="5 10" id="KW-0472">Membrane</keyword>